<dbReference type="NCBIfam" id="TIGR00125">
    <property type="entry name" value="cyt_tran_rel"/>
    <property type="match status" value="1"/>
</dbReference>
<dbReference type="InterPro" id="IPR004821">
    <property type="entry name" value="Cyt_trans-like"/>
</dbReference>
<evidence type="ECO:0000256" key="6">
    <source>
        <dbReference type="ARBA" id="ARBA00022695"/>
    </source>
</evidence>
<evidence type="ECO:0000256" key="5">
    <source>
        <dbReference type="ARBA" id="ARBA00022679"/>
    </source>
</evidence>
<keyword evidence="7 11" id="KW-0547">Nucleotide-binding</keyword>
<dbReference type="NCBIfam" id="NF000840">
    <property type="entry name" value="PRK00071.1-3"/>
    <property type="match status" value="1"/>
</dbReference>
<dbReference type="CDD" id="cd02165">
    <property type="entry name" value="NMNAT"/>
    <property type="match status" value="1"/>
</dbReference>
<comment type="similarity">
    <text evidence="3 11">Belongs to the NadD family.</text>
</comment>
<keyword evidence="9 11" id="KW-0520">NAD</keyword>
<dbReference type="SUPFAM" id="SSF52374">
    <property type="entry name" value="Nucleotidylyl transferase"/>
    <property type="match status" value="1"/>
</dbReference>
<dbReference type="InterPro" id="IPR014729">
    <property type="entry name" value="Rossmann-like_a/b/a_fold"/>
</dbReference>
<evidence type="ECO:0000256" key="2">
    <source>
        <dbReference type="ARBA" id="ARBA00005019"/>
    </source>
</evidence>
<dbReference type="Gene3D" id="3.40.50.620">
    <property type="entry name" value="HUPs"/>
    <property type="match status" value="1"/>
</dbReference>
<dbReference type="UniPathway" id="UPA00253">
    <property type="reaction ID" value="UER00332"/>
</dbReference>
<proteinExistence type="inferred from homology"/>
<evidence type="ECO:0000256" key="9">
    <source>
        <dbReference type="ARBA" id="ARBA00023027"/>
    </source>
</evidence>
<comment type="function">
    <text evidence="1 11">Catalyzes the reversible adenylation of nicotinate mononucleotide (NaMN) to nicotinic acid adenine dinucleotide (NaAD).</text>
</comment>
<accession>A0A5M6DEI6</accession>
<keyword evidence="14" id="KW-1185">Reference proteome</keyword>
<feature type="domain" description="Cytidyltransferase-like" evidence="12">
    <location>
        <begin position="5"/>
        <end position="175"/>
    </location>
</feature>
<organism evidence="13 14">
    <name type="scientific">Roseiconus nitratireducens</name>
    <dbReference type="NCBI Taxonomy" id="2605748"/>
    <lineage>
        <taxon>Bacteria</taxon>
        <taxon>Pseudomonadati</taxon>
        <taxon>Planctomycetota</taxon>
        <taxon>Planctomycetia</taxon>
        <taxon>Pirellulales</taxon>
        <taxon>Pirellulaceae</taxon>
        <taxon>Roseiconus</taxon>
    </lineage>
</organism>
<keyword evidence="5 11" id="KW-0808">Transferase</keyword>
<reference evidence="13 14" key="1">
    <citation type="submission" date="2019-08" db="EMBL/GenBank/DDBJ databases">
        <authorList>
            <person name="Dhanesh K."/>
            <person name="Kumar G."/>
            <person name="Sasikala C."/>
            <person name="Venkata Ramana C."/>
        </authorList>
    </citation>
    <scope>NUCLEOTIDE SEQUENCE [LARGE SCALE GENOMIC DNA]</scope>
    <source>
        <strain evidence="13 14">JC645</strain>
    </source>
</reference>
<name>A0A5M6DEI6_9BACT</name>
<dbReference type="NCBIfam" id="TIGR00482">
    <property type="entry name" value="nicotinate (nicotinamide) nucleotide adenylyltransferase"/>
    <property type="match status" value="1"/>
</dbReference>
<evidence type="ECO:0000256" key="4">
    <source>
        <dbReference type="ARBA" id="ARBA00022642"/>
    </source>
</evidence>
<evidence type="ECO:0000256" key="8">
    <source>
        <dbReference type="ARBA" id="ARBA00022840"/>
    </source>
</evidence>
<dbReference type="InterPro" id="IPR005248">
    <property type="entry name" value="NadD/NMNAT"/>
</dbReference>
<evidence type="ECO:0000259" key="12">
    <source>
        <dbReference type="Pfam" id="PF01467"/>
    </source>
</evidence>
<keyword evidence="6 11" id="KW-0548">Nucleotidyltransferase</keyword>
<comment type="caution">
    <text evidence="13">The sequence shown here is derived from an EMBL/GenBank/DDBJ whole genome shotgun (WGS) entry which is preliminary data.</text>
</comment>
<evidence type="ECO:0000256" key="3">
    <source>
        <dbReference type="ARBA" id="ARBA00009014"/>
    </source>
</evidence>
<dbReference type="RefSeq" id="WP_150076202.1">
    <property type="nucleotide sequence ID" value="NZ_VWOX01000004.1"/>
</dbReference>
<dbReference type="GO" id="GO:0009435">
    <property type="term" value="P:NAD+ biosynthetic process"/>
    <property type="evidence" value="ECO:0007669"/>
    <property type="project" value="UniProtKB-UniRule"/>
</dbReference>
<dbReference type="AlphaFoldDB" id="A0A5M6DEI6"/>
<dbReference type="GO" id="GO:0004515">
    <property type="term" value="F:nicotinate-nucleotide adenylyltransferase activity"/>
    <property type="evidence" value="ECO:0007669"/>
    <property type="project" value="UniProtKB-UniRule"/>
</dbReference>
<dbReference type="Proteomes" id="UP000324479">
    <property type="component" value="Unassembled WGS sequence"/>
</dbReference>
<protein>
    <recommendedName>
        <fullName evidence="11">Probable nicotinate-nucleotide adenylyltransferase</fullName>
        <ecNumber evidence="11">2.7.7.18</ecNumber>
    </recommendedName>
    <alternativeName>
        <fullName evidence="11">Deamido-NAD(+) diphosphorylase</fullName>
    </alternativeName>
    <alternativeName>
        <fullName evidence="11">Deamido-NAD(+) pyrophosphorylase</fullName>
    </alternativeName>
    <alternativeName>
        <fullName evidence="11">Nicotinate mononucleotide adenylyltransferase</fullName>
        <shortName evidence="11">NaMN adenylyltransferase</shortName>
    </alternativeName>
</protein>
<keyword evidence="8 11" id="KW-0067">ATP-binding</keyword>
<evidence type="ECO:0000256" key="10">
    <source>
        <dbReference type="ARBA" id="ARBA00048721"/>
    </source>
</evidence>
<evidence type="ECO:0000313" key="14">
    <source>
        <dbReference type="Proteomes" id="UP000324479"/>
    </source>
</evidence>
<dbReference type="PANTHER" id="PTHR39321">
    <property type="entry name" value="NICOTINATE-NUCLEOTIDE ADENYLYLTRANSFERASE-RELATED"/>
    <property type="match status" value="1"/>
</dbReference>
<evidence type="ECO:0000256" key="7">
    <source>
        <dbReference type="ARBA" id="ARBA00022741"/>
    </source>
</evidence>
<dbReference type="GO" id="GO:0005524">
    <property type="term" value="F:ATP binding"/>
    <property type="evidence" value="ECO:0007669"/>
    <property type="project" value="UniProtKB-KW"/>
</dbReference>
<keyword evidence="4 11" id="KW-0662">Pyridine nucleotide biosynthesis</keyword>
<gene>
    <name evidence="11 13" type="primary">nadD</name>
    <name evidence="13" type="ORF">FYK55_09750</name>
</gene>
<evidence type="ECO:0000256" key="11">
    <source>
        <dbReference type="HAMAP-Rule" id="MF_00244"/>
    </source>
</evidence>
<evidence type="ECO:0000313" key="13">
    <source>
        <dbReference type="EMBL" id="KAA5544589.1"/>
    </source>
</evidence>
<dbReference type="Pfam" id="PF01467">
    <property type="entry name" value="CTP_transf_like"/>
    <property type="match status" value="1"/>
</dbReference>
<dbReference type="EC" id="2.7.7.18" evidence="11"/>
<comment type="pathway">
    <text evidence="2 11">Cofactor biosynthesis; NAD(+) biosynthesis; deamido-NAD(+) from nicotinate D-ribonucleotide: step 1/1.</text>
</comment>
<sequence>MRIGIFGGSFDPVHLGHLWIGEAATEQLKLDQLRWVPSATQPLKPVGPVASDQDRLQMLRLAIAGRQGHVVDDSEIRRRGVSYTVDTVQQLKDEVSGGDWFLIIGSDSLASMPRWHQPARLLSKVTLAVVQRGGEEAVDFAVIEGLVPPSRVDRFRSHVIKMPLIEISSSDIRHRVGQGRSIRHLVPRAVEAYIAAEGLYRGVAG</sequence>
<evidence type="ECO:0000256" key="1">
    <source>
        <dbReference type="ARBA" id="ARBA00002324"/>
    </source>
</evidence>
<comment type="catalytic activity">
    <reaction evidence="10 11">
        <text>nicotinate beta-D-ribonucleotide + ATP + H(+) = deamido-NAD(+) + diphosphate</text>
        <dbReference type="Rhea" id="RHEA:22860"/>
        <dbReference type="ChEBI" id="CHEBI:15378"/>
        <dbReference type="ChEBI" id="CHEBI:30616"/>
        <dbReference type="ChEBI" id="CHEBI:33019"/>
        <dbReference type="ChEBI" id="CHEBI:57502"/>
        <dbReference type="ChEBI" id="CHEBI:58437"/>
        <dbReference type="EC" id="2.7.7.18"/>
    </reaction>
</comment>
<dbReference type="HAMAP" id="MF_00244">
    <property type="entry name" value="NaMN_adenylyltr"/>
    <property type="match status" value="1"/>
</dbReference>
<dbReference type="PANTHER" id="PTHR39321:SF3">
    <property type="entry name" value="PHOSPHOPANTETHEINE ADENYLYLTRANSFERASE"/>
    <property type="match status" value="1"/>
</dbReference>
<dbReference type="EMBL" id="VWOX01000004">
    <property type="protein sequence ID" value="KAA5544589.1"/>
    <property type="molecule type" value="Genomic_DNA"/>
</dbReference>